<dbReference type="Gene3D" id="3.90.70.10">
    <property type="entry name" value="Cysteine proteinases"/>
    <property type="match status" value="1"/>
</dbReference>
<feature type="signal peptide" evidence="6">
    <location>
        <begin position="1"/>
        <end position="18"/>
    </location>
</feature>
<keyword evidence="3" id="KW-0378">Hydrolase</keyword>
<feature type="domain" description="Peptidase C1A papain C-terminal" evidence="7">
    <location>
        <begin position="90"/>
        <end position="151"/>
    </location>
</feature>
<feature type="chain" id="PRO_5040389686" evidence="6">
    <location>
        <begin position="19"/>
        <end position="158"/>
    </location>
</feature>
<evidence type="ECO:0000256" key="3">
    <source>
        <dbReference type="ARBA" id="ARBA00022801"/>
    </source>
</evidence>
<keyword evidence="2 6" id="KW-0732">Signal</keyword>
<evidence type="ECO:0000259" key="7">
    <source>
        <dbReference type="Pfam" id="PF00112"/>
    </source>
</evidence>
<sequence>MGIFYMIILIDFIFCVYAVSSHDRLHALSDEFIDYINFNQNTWIAGRNFHKKTPLKNIYVLMGTYRDYHNTHREYTPRRNYTSLGKRRYPKNFDARNHWQHCPSLNDIRDQGSCGSCWAVAAASAMTDRGCIHSNGKKNFYFSSQDVLSCVMAVAVEY</sequence>
<dbReference type="InterPro" id="IPR000169">
    <property type="entry name" value="Pept_cys_AS"/>
</dbReference>
<evidence type="ECO:0000256" key="6">
    <source>
        <dbReference type="SAM" id="SignalP"/>
    </source>
</evidence>
<dbReference type="EMBL" id="OU893346">
    <property type="protein sequence ID" value="CAG9786125.1"/>
    <property type="molecule type" value="Genomic_DNA"/>
</dbReference>
<dbReference type="PROSITE" id="PS00139">
    <property type="entry name" value="THIOL_PROTEASE_CYS"/>
    <property type="match status" value="1"/>
</dbReference>
<dbReference type="InterPro" id="IPR012599">
    <property type="entry name" value="Propeptide_C1A"/>
</dbReference>
<dbReference type="SUPFAM" id="SSF54001">
    <property type="entry name" value="Cysteine proteinases"/>
    <property type="match status" value="1"/>
</dbReference>
<feature type="domain" description="Peptidase C1A propeptide" evidence="8">
    <location>
        <begin position="28"/>
        <end position="67"/>
    </location>
</feature>
<dbReference type="InterPro" id="IPR038765">
    <property type="entry name" value="Papain-like_cys_pep_sf"/>
</dbReference>
<reference evidence="9" key="1">
    <citation type="submission" date="2021-12" db="EMBL/GenBank/DDBJ databases">
        <authorList>
            <person name="King R."/>
        </authorList>
    </citation>
    <scope>NUCLEOTIDE SEQUENCE</scope>
</reference>
<keyword evidence="10" id="KW-1185">Reference proteome</keyword>
<accession>A0A9N9WB41</accession>
<dbReference type="Pfam" id="PF08127">
    <property type="entry name" value="Propeptide_C1"/>
    <property type="match status" value="1"/>
</dbReference>
<dbReference type="InterPro" id="IPR000668">
    <property type="entry name" value="Peptidase_C1A_C"/>
</dbReference>
<evidence type="ECO:0000256" key="2">
    <source>
        <dbReference type="ARBA" id="ARBA00022729"/>
    </source>
</evidence>
<dbReference type="Proteomes" id="UP001153714">
    <property type="component" value="Chromosome 15"/>
</dbReference>
<evidence type="ECO:0000313" key="10">
    <source>
        <dbReference type="Proteomes" id="UP001153714"/>
    </source>
</evidence>
<evidence type="ECO:0000256" key="5">
    <source>
        <dbReference type="ARBA" id="ARBA00023157"/>
    </source>
</evidence>
<dbReference type="GO" id="GO:0004197">
    <property type="term" value="F:cysteine-type endopeptidase activity"/>
    <property type="evidence" value="ECO:0007669"/>
    <property type="project" value="InterPro"/>
</dbReference>
<evidence type="ECO:0000256" key="4">
    <source>
        <dbReference type="ARBA" id="ARBA00022807"/>
    </source>
</evidence>
<keyword evidence="4" id="KW-0788">Thiol protease</keyword>
<dbReference type="OrthoDB" id="6514058at2759"/>
<evidence type="ECO:0000259" key="8">
    <source>
        <dbReference type="Pfam" id="PF08127"/>
    </source>
</evidence>
<name>A0A9N9WB41_9NEOP</name>
<evidence type="ECO:0000256" key="1">
    <source>
        <dbReference type="ARBA" id="ARBA00022670"/>
    </source>
</evidence>
<protein>
    <submittedName>
        <fullName evidence="9">Uncharacterized protein</fullName>
    </submittedName>
</protein>
<dbReference type="Pfam" id="PF00112">
    <property type="entry name" value="Peptidase_C1"/>
    <property type="match status" value="1"/>
</dbReference>
<dbReference type="AlphaFoldDB" id="A0A9N9WB41"/>
<organism evidence="9 10">
    <name type="scientific">Diatraea saccharalis</name>
    <name type="common">sugarcane borer</name>
    <dbReference type="NCBI Taxonomy" id="40085"/>
    <lineage>
        <taxon>Eukaryota</taxon>
        <taxon>Metazoa</taxon>
        <taxon>Ecdysozoa</taxon>
        <taxon>Arthropoda</taxon>
        <taxon>Hexapoda</taxon>
        <taxon>Insecta</taxon>
        <taxon>Pterygota</taxon>
        <taxon>Neoptera</taxon>
        <taxon>Endopterygota</taxon>
        <taxon>Lepidoptera</taxon>
        <taxon>Glossata</taxon>
        <taxon>Ditrysia</taxon>
        <taxon>Pyraloidea</taxon>
        <taxon>Crambidae</taxon>
        <taxon>Crambinae</taxon>
        <taxon>Diatraea</taxon>
    </lineage>
</organism>
<proteinExistence type="predicted"/>
<dbReference type="GO" id="GO:0006508">
    <property type="term" value="P:proteolysis"/>
    <property type="evidence" value="ECO:0007669"/>
    <property type="project" value="UniProtKB-KW"/>
</dbReference>
<gene>
    <name evidence="9" type="ORF">DIATSA_LOCUS4101</name>
</gene>
<evidence type="ECO:0000313" key="9">
    <source>
        <dbReference type="EMBL" id="CAG9786125.1"/>
    </source>
</evidence>
<keyword evidence="1" id="KW-0645">Protease</keyword>
<keyword evidence="5" id="KW-1015">Disulfide bond</keyword>
<reference evidence="9" key="2">
    <citation type="submission" date="2022-10" db="EMBL/GenBank/DDBJ databases">
        <authorList>
            <consortium name="ENA_rothamsted_submissions"/>
            <consortium name="culmorum"/>
            <person name="King R."/>
        </authorList>
    </citation>
    <scope>NUCLEOTIDE SEQUENCE</scope>
</reference>